<accession>A0ABD0Q6I2</accession>
<evidence type="ECO:0008006" key="3">
    <source>
        <dbReference type="Google" id="ProtNLM"/>
    </source>
</evidence>
<gene>
    <name evidence="1" type="ORF">M9458_024170</name>
</gene>
<dbReference type="InterPro" id="IPR013783">
    <property type="entry name" value="Ig-like_fold"/>
</dbReference>
<reference evidence="1 2" key="1">
    <citation type="submission" date="2024-05" db="EMBL/GenBank/DDBJ databases">
        <title>Genome sequencing and assembly of Indian major carp, Cirrhinus mrigala (Hamilton, 1822).</title>
        <authorList>
            <person name="Mohindra V."/>
            <person name="Chowdhury L.M."/>
            <person name="Lal K."/>
            <person name="Jena J.K."/>
        </authorList>
    </citation>
    <scope>NUCLEOTIDE SEQUENCE [LARGE SCALE GENOMIC DNA]</scope>
    <source>
        <strain evidence="1">CM1030</strain>
        <tissue evidence="1">Blood</tissue>
    </source>
</reference>
<evidence type="ECO:0000313" key="2">
    <source>
        <dbReference type="Proteomes" id="UP001529510"/>
    </source>
</evidence>
<dbReference type="Gene3D" id="2.60.40.10">
    <property type="entry name" value="Immunoglobulins"/>
    <property type="match status" value="1"/>
</dbReference>
<evidence type="ECO:0000313" key="1">
    <source>
        <dbReference type="EMBL" id="KAL0181764.1"/>
    </source>
</evidence>
<comment type="caution">
    <text evidence="1">The sequence shown here is derived from an EMBL/GenBank/DDBJ whole genome shotgun (WGS) entry which is preliminary data.</text>
</comment>
<dbReference type="Proteomes" id="UP001529510">
    <property type="component" value="Unassembled WGS sequence"/>
</dbReference>
<sequence>FPNFIQPEAGRWFVSQVTGNLYLANARANDTGNYFCFTTINMDVSTKSIFSKAVQLTVYPD</sequence>
<protein>
    <recommendedName>
        <fullName evidence="3">Contactin-2</fullName>
    </recommendedName>
</protein>
<keyword evidence="2" id="KW-1185">Reference proteome</keyword>
<dbReference type="InterPro" id="IPR036179">
    <property type="entry name" value="Ig-like_dom_sf"/>
</dbReference>
<name>A0ABD0Q6I2_CIRMR</name>
<dbReference type="AlphaFoldDB" id="A0ABD0Q6I2"/>
<dbReference type="SUPFAM" id="SSF48726">
    <property type="entry name" value="Immunoglobulin"/>
    <property type="match status" value="1"/>
</dbReference>
<feature type="non-terminal residue" evidence="1">
    <location>
        <position position="61"/>
    </location>
</feature>
<dbReference type="EMBL" id="JAMKFB020000011">
    <property type="protein sequence ID" value="KAL0181764.1"/>
    <property type="molecule type" value="Genomic_DNA"/>
</dbReference>
<feature type="non-terminal residue" evidence="1">
    <location>
        <position position="1"/>
    </location>
</feature>
<organism evidence="1 2">
    <name type="scientific">Cirrhinus mrigala</name>
    <name type="common">Mrigala</name>
    <dbReference type="NCBI Taxonomy" id="683832"/>
    <lineage>
        <taxon>Eukaryota</taxon>
        <taxon>Metazoa</taxon>
        <taxon>Chordata</taxon>
        <taxon>Craniata</taxon>
        <taxon>Vertebrata</taxon>
        <taxon>Euteleostomi</taxon>
        <taxon>Actinopterygii</taxon>
        <taxon>Neopterygii</taxon>
        <taxon>Teleostei</taxon>
        <taxon>Ostariophysi</taxon>
        <taxon>Cypriniformes</taxon>
        <taxon>Cyprinidae</taxon>
        <taxon>Labeoninae</taxon>
        <taxon>Labeonini</taxon>
        <taxon>Cirrhinus</taxon>
    </lineage>
</organism>
<proteinExistence type="predicted"/>